<evidence type="ECO:0000313" key="2">
    <source>
        <dbReference type="Proteomes" id="UP001457282"/>
    </source>
</evidence>
<dbReference type="Proteomes" id="UP001457282">
    <property type="component" value="Unassembled WGS sequence"/>
</dbReference>
<dbReference type="AlphaFoldDB" id="A0AAW1XZJ2"/>
<name>A0AAW1XZJ2_RUBAR</name>
<dbReference type="EMBL" id="JBEDUW010000003">
    <property type="protein sequence ID" value="KAK9940967.1"/>
    <property type="molecule type" value="Genomic_DNA"/>
</dbReference>
<accession>A0AAW1XZJ2</accession>
<organism evidence="1 2">
    <name type="scientific">Rubus argutus</name>
    <name type="common">Southern blackberry</name>
    <dbReference type="NCBI Taxonomy" id="59490"/>
    <lineage>
        <taxon>Eukaryota</taxon>
        <taxon>Viridiplantae</taxon>
        <taxon>Streptophyta</taxon>
        <taxon>Embryophyta</taxon>
        <taxon>Tracheophyta</taxon>
        <taxon>Spermatophyta</taxon>
        <taxon>Magnoliopsida</taxon>
        <taxon>eudicotyledons</taxon>
        <taxon>Gunneridae</taxon>
        <taxon>Pentapetalae</taxon>
        <taxon>rosids</taxon>
        <taxon>fabids</taxon>
        <taxon>Rosales</taxon>
        <taxon>Rosaceae</taxon>
        <taxon>Rosoideae</taxon>
        <taxon>Rosoideae incertae sedis</taxon>
        <taxon>Rubus</taxon>
    </lineage>
</organism>
<comment type="caution">
    <text evidence="1">The sequence shown here is derived from an EMBL/GenBank/DDBJ whole genome shotgun (WGS) entry which is preliminary data.</text>
</comment>
<proteinExistence type="predicted"/>
<keyword evidence="2" id="KW-1185">Reference proteome</keyword>
<evidence type="ECO:0000313" key="1">
    <source>
        <dbReference type="EMBL" id="KAK9940967.1"/>
    </source>
</evidence>
<gene>
    <name evidence="1" type="ORF">M0R45_017599</name>
</gene>
<reference evidence="1 2" key="1">
    <citation type="journal article" date="2023" name="G3 (Bethesda)">
        <title>A chromosome-length genome assembly and annotation of blackberry (Rubus argutus, cv. 'Hillquist').</title>
        <authorList>
            <person name="Bruna T."/>
            <person name="Aryal R."/>
            <person name="Dudchenko O."/>
            <person name="Sargent D.J."/>
            <person name="Mead D."/>
            <person name="Buti M."/>
            <person name="Cavallini A."/>
            <person name="Hytonen T."/>
            <person name="Andres J."/>
            <person name="Pham M."/>
            <person name="Weisz D."/>
            <person name="Mascagni F."/>
            <person name="Usai G."/>
            <person name="Natali L."/>
            <person name="Bassil N."/>
            <person name="Fernandez G.E."/>
            <person name="Lomsadze A."/>
            <person name="Armour M."/>
            <person name="Olukolu B."/>
            <person name="Poorten T."/>
            <person name="Britton C."/>
            <person name="Davik J."/>
            <person name="Ashrafi H."/>
            <person name="Aiden E.L."/>
            <person name="Borodovsky M."/>
            <person name="Worthington M."/>
        </authorList>
    </citation>
    <scope>NUCLEOTIDE SEQUENCE [LARGE SCALE GENOMIC DNA]</scope>
    <source>
        <strain evidence="1">PI 553951</strain>
    </source>
</reference>
<protein>
    <submittedName>
        <fullName evidence="1">Uncharacterized protein</fullName>
    </submittedName>
</protein>
<sequence>MAAFKTSPLGTPAALCLGLKRVGFLDFSNPSFVKVRKILAHRDNLIEAAEMMQPRLPVWKHETGEKEQRERWRRREAATRAEEKARLFREA</sequence>